<sequence length="246" mass="28365" precursor="true">MVRLSWKVCVGLILVASSLLLGIIHVVLFKDPQTLLFYLVLDIVFVPVQVLLVTIIIERLLNEREKQSMLNKLNMVIGAFFTETGTTLIKQMGHTCMDLHELEQHLAVSDDWDNTRYVIAMRHIEDFTCRFGLPIEQLERLKAFLLSKKGFLLGLLQNPNLLEHDSFTDLLWAVCHLSEELEARGDLSGLPPSDLRHIENDIRRAFGILVREWLVYLHHLRSHYPHIHSLHVRTNPFNPQASPVVQ</sequence>
<dbReference type="InParanoid" id="A0LFR3"/>
<dbReference type="eggNOG" id="ENOG5030AIC">
    <property type="taxonomic scope" value="Bacteria"/>
</dbReference>
<dbReference type="KEGG" id="sfu:Sfum_0566"/>
<evidence type="ECO:0000256" key="1">
    <source>
        <dbReference type="SAM" id="Phobius"/>
    </source>
</evidence>
<keyword evidence="1" id="KW-0812">Transmembrane</keyword>
<reference evidence="2 3" key="1">
    <citation type="submission" date="2006-10" db="EMBL/GenBank/DDBJ databases">
        <title>Complete sequence of Syntrophobacter fumaroxidans MPOB.</title>
        <authorList>
            <consortium name="US DOE Joint Genome Institute"/>
            <person name="Copeland A."/>
            <person name="Lucas S."/>
            <person name="Lapidus A."/>
            <person name="Barry K."/>
            <person name="Detter J.C."/>
            <person name="Glavina del Rio T."/>
            <person name="Hammon N."/>
            <person name="Israni S."/>
            <person name="Pitluck S."/>
            <person name="Goltsman E.G."/>
            <person name="Martinez M."/>
            <person name="Schmutz J."/>
            <person name="Larimer F."/>
            <person name="Land M."/>
            <person name="Hauser L."/>
            <person name="Kyrpides N."/>
            <person name="Kim E."/>
            <person name="Boone D.R."/>
            <person name="Brockman F."/>
            <person name="Culley D."/>
            <person name="Ferry J."/>
            <person name="Gunsalus R."/>
            <person name="McInerney M.J."/>
            <person name="Morrison M."/>
            <person name="Plugge C."/>
            <person name="Rohlin L."/>
            <person name="Scholten J."/>
            <person name="Sieber J."/>
            <person name="Stams A.J.M."/>
            <person name="Worm P."/>
            <person name="Henstra A.M."/>
            <person name="Richardson P."/>
        </authorList>
    </citation>
    <scope>NUCLEOTIDE SEQUENCE [LARGE SCALE GENOMIC DNA]</scope>
    <source>
        <strain evidence="3">DSM 10017 / MPOB</strain>
    </source>
</reference>
<dbReference type="AlphaFoldDB" id="A0LFR3"/>
<feature type="transmembrane region" description="Helical" evidence="1">
    <location>
        <begin position="35"/>
        <end position="57"/>
    </location>
</feature>
<keyword evidence="1" id="KW-1133">Transmembrane helix</keyword>
<proteinExistence type="predicted"/>
<gene>
    <name evidence="2" type="ordered locus">Sfum_0566</name>
</gene>
<name>A0LFR3_SYNFM</name>
<organism evidence="2 3">
    <name type="scientific">Syntrophobacter fumaroxidans (strain DSM 10017 / MPOB)</name>
    <dbReference type="NCBI Taxonomy" id="335543"/>
    <lineage>
        <taxon>Bacteria</taxon>
        <taxon>Pseudomonadati</taxon>
        <taxon>Thermodesulfobacteriota</taxon>
        <taxon>Syntrophobacteria</taxon>
        <taxon>Syntrophobacterales</taxon>
        <taxon>Syntrophobacteraceae</taxon>
        <taxon>Syntrophobacter</taxon>
    </lineage>
</organism>
<dbReference type="EMBL" id="CP000478">
    <property type="protein sequence ID" value="ABK16265.1"/>
    <property type="molecule type" value="Genomic_DNA"/>
</dbReference>
<feature type="transmembrane region" description="Helical" evidence="1">
    <location>
        <begin position="9"/>
        <end position="29"/>
    </location>
</feature>
<evidence type="ECO:0000313" key="2">
    <source>
        <dbReference type="EMBL" id="ABK16265.1"/>
    </source>
</evidence>
<dbReference type="OrthoDB" id="9799090at2"/>
<keyword evidence="3" id="KW-1185">Reference proteome</keyword>
<protein>
    <submittedName>
        <fullName evidence="2">Uncharacterized protein</fullName>
    </submittedName>
</protein>
<dbReference type="RefSeq" id="WP_011697438.1">
    <property type="nucleotide sequence ID" value="NC_008554.1"/>
</dbReference>
<dbReference type="Proteomes" id="UP000001784">
    <property type="component" value="Chromosome"/>
</dbReference>
<keyword evidence="1" id="KW-0472">Membrane</keyword>
<evidence type="ECO:0000313" key="3">
    <source>
        <dbReference type="Proteomes" id="UP000001784"/>
    </source>
</evidence>
<dbReference type="STRING" id="335543.Sfum_0566"/>
<accession>A0LFR3</accession>
<dbReference type="HOGENOM" id="CLU_087537_0_0_7"/>